<evidence type="ECO:0000313" key="2">
    <source>
        <dbReference type="Proteomes" id="UP000604046"/>
    </source>
</evidence>
<dbReference type="AlphaFoldDB" id="A0A812JN03"/>
<comment type="caution">
    <text evidence="1">The sequence shown here is derived from an EMBL/GenBank/DDBJ whole genome shotgun (WGS) entry which is preliminary data.</text>
</comment>
<keyword evidence="2" id="KW-1185">Reference proteome</keyword>
<gene>
    <name evidence="1" type="ORF">SNAT2548_LOCUS6939</name>
</gene>
<sequence length="283" mass="31234">MSDMERGNTEDKFAEFGLVAPQIDCQCCQAAEAAAELDVSAALVLQLVGDLEEVVDAAEHDLPAAVTRTFGSDGIKTLFGRSSAEGIRRLRCSGFNHVFMLELGGKLMKCIRPHGGAGGQFSEALEAERLRRSSPSLCKDPQVIFPEAFFICQDHASSAFICEVLVFEYLPTCQSVADVWKSYERTHPCGVRQQASACSAHRADAEVRCEHTKALRSLVRQVALLGRHFQAIHGRRHGDFKADNVLIDRHGRLHLADFLSPFCVSCDREEFCNSLQSQHPLSQ</sequence>
<dbReference type="InterPro" id="IPR011009">
    <property type="entry name" value="Kinase-like_dom_sf"/>
</dbReference>
<dbReference type="Proteomes" id="UP000604046">
    <property type="component" value="Unassembled WGS sequence"/>
</dbReference>
<dbReference type="EMBL" id="CAJNDS010000473">
    <property type="protein sequence ID" value="CAE7209718.1"/>
    <property type="molecule type" value="Genomic_DNA"/>
</dbReference>
<evidence type="ECO:0008006" key="3">
    <source>
        <dbReference type="Google" id="ProtNLM"/>
    </source>
</evidence>
<organism evidence="1 2">
    <name type="scientific">Symbiodinium natans</name>
    <dbReference type="NCBI Taxonomy" id="878477"/>
    <lineage>
        <taxon>Eukaryota</taxon>
        <taxon>Sar</taxon>
        <taxon>Alveolata</taxon>
        <taxon>Dinophyceae</taxon>
        <taxon>Suessiales</taxon>
        <taxon>Symbiodiniaceae</taxon>
        <taxon>Symbiodinium</taxon>
    </lineage>
</organism>
<protein>
    <recommendedName>
        <fullName evidence="3">Protein kinase domain-containing protein</fullName>
    </recommendedName>
</protein>
<reference evidence="1" key="1">
    <citation type="submission" date="2021-02" db="EMBL/GenBank/DDBJ databases">
        <authorList>
            <person name="Dougan E. K."/>
            <person name="Rhodes N."/>
            <person name="Thang M."/>
            <person name="Chan C."/>
        </authorList>
    </citation>
    <scope>NUCLEOTIDE SEQUENCE</scope>
</reference>
<feature type="non-terminal residue" evidence="1">
    <location>
        <position position="283"/>
    </location>
</feature>
<proteinExistence type="predicted"/>
<dbReference type="SUPFAM" id="SSF56112">
    <property type="entry name" value="Protein kinase-like (PK-like)"/>
    <property type="match status" value="1"/>
</dbReference>
<evidence type="ECO:0000313" key="1">
    <source>
        <dbReference type="EMBL" id="CAE7209718.1"/>
    </source>
</evidence>
<dbReference type="OrthoDB" id="439489at2759"/>
<name>A0A812JN03_9DINO</name>
<dbReference type="Gene3D" id="1.10.510.10">
    <property type="entry name" value="Transferase(Phosphotransferase) domain 1"/>
    <property type="match status" value="1"/>
</dbReference>
<accession>A0A812JN03</accession>